<reference evidence="2 3" key="1">
    <citation type="submission" date="2014-10" db="EMBL/GenBank/DDBJ databases">
        <title>Genome sequence of Erwinia typographi M043b.</title>
        <authorList>
            <person name="Chan K.-G."/>
            <person name="Tan W.-S."/>
        </authorList>
    </citation>
    <scope>NUCLEOTIDE SEQUENCE [LARGE SCALE GENOMIC DNA]</scope>
    <source>
        <strain evidence="2 3">M043b</strain>
    </source>
</reference>
<dbReference type="Proteomes" id="UP000030351">
    <property type="component" value="Unassembled WGS sequence"/>
</dbReference>
<feature type="transmembrane region" description="Helical" evidence="1">
    <location>
        <begin position="5"/>
        <end position="22"/>
    </location>
</feature>
<protein>
    <submittedName>
        <fullName evidence="2">Uncharacterized protein</fullName>
    </submittedName>
</protein>
<keyword evidence="1" id="KW-0812">Transmembrane</keyword>
<dbReference type="EMBL" id="JRUQ01000051">
    <property type="protein sequence ID" value="KGT90361.1"/>
    <property type="molecule type" value="Genomic_DNA"/>
</dbReference>
<keyword evidence="3" id="KW-1185">Reference proteome</keyword>
<evidence type="ECO:0000313" key="3">
    <source>
        <dbReference type="Proteomes" id="UP000030351"/>
    </source>
</evidence>
<sequence>MRYAFWVSIPLIFAFVEFIFSIKNNKLKTTIILITIVSQIVIFTMQKKEKYFSSSHTVPSYIALAFYNHIPPLYNPEAEIYIERAFNAELPLRDIMSGKKYPGYVKRGYLKKLIAPANMDVSLLNPCHNVTPSIKATSDGWVYYNYGNNCQVADKSKTGVVMFSPRQQ</sequence>
<keyword evidence="1" id="KW-0472">Membrane</keyword>
<keyword evidence="1" id="KW-1133">Transmembrane helix</keyword>
<gene>
    <name evidence="2" type="ORF">NG99_18395</name>
</gene>
<name>A0A0A3YY95_9GAMM</name>
<feature type="transmembrane region" description="Helical" evidence="1">
    <location>
        <begin position="28"/>
        <end position="45"/>
    </location>
</feature>
<evidence type="ECO:0000256" key="1">
    <source>
        <dbReference type="SAM" id="Phobius"/>
    </source>
</evidence>
<evidence type="ECO:0000313" key="2">
    <source>
        <dbReference type="EMBL" id="KGT90361.1"/>
    </source>
</evidence>
<proteinExistence type="predicted"/>
<organism evidence="2 3">
    <name type="scientific">Erwinia typographi</name>
    <dbReference type="NCBI Taxonomy" id="371042"/>
    <lineage>
        <taxon>Bacteria</taxon>
        <taxon>Pseudomonadati</taxon>
        <taxon>Pseudomonadota</taxon>
        <taxon>Gammaproteobacteria</taxon>
        <taxon>Enterobacterales</taxon>
        <taxon>Erwiniaceae</taxon>
        <taxon>Erwinia</taxon>
    </lineage>
</organism>
<dbReference type="AlphaFoldDB" id="A0A0A3YY95"/>
<accession>A0A0A3YY95</accession>
<comment type="caution">
    <text evidence="2">The sequence shown here is derived from an EMBL/GenBank/DDBJ whole genome shotgun (WGS) entry which is preliminary data.</text>
</comment>